<dbReference type="Proteomes" id="UP001152797">
    <property type="component" value="Unassembled WGS sequence"/>
</dbReference>
<evidence type="ECO:0000313" key="2">
    <source>
        <dbReference type="EMBL" id="CAI4002352.1"/>
    </source>
</evidence>
<feature type="region of interest" description="Disordered" evidence="1">
    <location>
        <begin position="245"/>
        <end position="301"/>
    </location>
</feature>
<proteinExistence type="predicted"/>
<name>A0A9P1G9P4_9DINO</name>
<dbReference type="EMBL" id="CAMXCT020003090">
    <property type="protein sequence ID" value="CAL1155727.1"/>
    <property type="molecule type" value="Genomic_DNA"/>
</dbReference>
<evidence type="ECO:0000313" key="3">
    <source>
        <dbReference type="EMBL" id="CAL1155727.1"/>
    </source>
</evidence>
<accession>A0A9P1G9P4</accession>
<reference evidence="2" key="1">
    <citation type="submission" date="2022-10" db="EMBL/GenBank/DDBJ databases">
        <authorList>
            <person name="Chen Y."/>
            <person name="Dougan E. K."/>
            <person name="Chan C."/>
            <person name="Rhodes N."/>
            <person name="Thang M."/>
        </authorList>
    </citation>
    <scope>NUCLEOTIDE SEQUENCE</scope>
</reference>
<feature type="compositionally biased region" description="Basic and acidic residues" evidence="1">
    <location>
        <begin position="283"/>
        <end position="301"/>
    </location>
</feature>
<evidence type="ECO:0000256" key="1">
    <source>
        <dbReference type="SAM" id="MobiDB-lite"/>
    </source>
</evidence>
<dbReference type="EMBL" id="CAMXCT030003090">
    <property type="protein sequence ID" value="CAL4789664.1"/>
    <property type="molecule type" value="Genomic_DNA"/>
</dbReference>
<keyword evidence="4" id="KW-1185">Reference proteome</keyword>
<dbReference type="AlphaFoldDB" id="A0A9P1G9P4"/>
<sequence length="301" mass="34207">MSQQDMELDTTDKFQPLAKTRCKKCVFSLRQKIDQQMSKRLLGTLPQSKFFRNAEGGRVRPPRLRQAAAQAALGAALGAADNPREVREVDVDRLQDACLDGCHRCGCWGRKKYFHIPKVVFLAFYIYFLEHFVSAKEPNPTIRADPTDPMKRDFAAAEIAKLEEEQAEVVGGMAQKFTTEAHKHPIDSAQREDLEKEALWLQQWERQAKAEAHDLHERNLKDFVKAFADAAAEGRDQEAFEKMILKPPDDGKDPKEILEEESWSPGDREVAQLMKTDAGAGDDELKATRDQSEVRAKLRVR</sequence>
<organism evidence="2">
    <name type="scientific">Cladocopium goreaui</name>
    <dbReference type="NCBI Taxonomy" id="2562237"/>
    <lineage>
        <taxon>Eukaryota</taxon>
        <taxon>Sar</taxon>
        <taxon>Alveolata</taxon>
        <taxon>Dinophyceae</taxon>
        <taxon>Suessiales</taxon>
        <taxon>Symbiodiniaceae</taxon>
        <taxon>Cladocopium</taxon>
    </lineage>
</organism>
<reference evidence="3" key="2">
    <citation type="submission" date="2024-04" db="EMBL/GenBank/DDBJ databases">
        <authorList>
            <person name="Chen Y."/>
            <person name="Shah S."/>
            <person name="Dougan E. K."/>
            <person name="Thang M."/>
            <person name="Chan C."/>
        </authorList>
    </citation>
    <scope>NUCLEOTIDE SEQUENCE [LARGE SCALE GENOMIC DNA]</scope>
</reference>
<protein>
    <submittedName>
        <fullName evidence="2">Uncharacterized protein</fullName>
    </submittedName>
</protein>
<evidence type="ECO:0000313" key="4">
    <source>
        <dbReference type="Proteomes" id="UP001152797"/>
    </source>
</evidence>
<dbReference type="EMBL" id="CAMXCT010003090">
    <property type="protein sequence ID" value="CAI4002352.1"/>
    <property type="molecule type" value="Genomic_DNA"/>
</dbReference>
<comment type="caution">
    <text evidence="2">The sequence shown here is derived from an EMBL/GenBank/DDBJ whole genome shotgun (WGS) entry which is preliminary data.</text>
</comment>
<gene>
    <name evidence="2" type="ORF">C1SCF055_LOCUS28311</name>
</gene>
<feature type="compositionally biased region" description="Basic and acidic residues" evidence="1">
    <location>
        <begin position="245"/>
        <end position="257"/>
    </location>
</feature>